<gene>
    <name evidence="4" type="ORF">H8E41_05360</name>
</gene>
<dbReference type="PANTHER" id="PTHR44591:SF23">
    <property type="entry name" value="CHEY SUBFAMILY"/>
    <property type="match status" value="1"/>
</dbReference>
<accession>A0A8J6NDF0</accession>
<evidence type="ECO:0000313" key="4">
    <source>
        <dbReference type="EMBL" id="MBC8317312.1"/>
    </source>
</evidence>
<reference evidence="4 5" key="1">
    <citation type="submission" date="2020-08" db="EMBL/GenBank/DDBJ databases">
        <title>Bridging the membrane lipid divide: bacteria of the FCB group superphylum have the potential to synthesize archaeal ether lipids.</title>
        <authorList>
            <person name="Villanueva L."/>
            <person name="Von Meijenfeldt F.A.B."/>
            <person name="Westbye A.B."/>
            <person name="Yadav S."/>
            <person name="Hopmans E.C."/>
            <person name="Dutilh B.E."/>
            <person name="Sinninghe Damste J.S."/>
        </authorList>
    </citation>
    <scope>NUCLEOTIDE SEQUENCE [LARGE SCALE GENOMIC DNA]</scope>
    <source>
        <strain evidence="4">NIOZ-UU47</strain>
    </source>
</reference>
<organism evidence="4 5">
    <name type="scientific">Candidatus Desulfobia pelagia</name>
    <dbReference type="NCBI Taxonomy" id="2841692"/>
    <lineage>
        <taxon>Bacteria</taxon>
        <taxon>Pseudomonadati</taxon>
        <taxon>Thermodesulfobacteriota</taxon>
        <taxon>Desulfobulbia</taxon>
        <taxon>Desulfobulbales</taxon>
        <taxon>Desulfobulbaceae</taxon>
        <taxon>Candidatus Desulfobia</taxon>
    </lineage>
</organism>
<sequence length="123" mass="13585">MAYILLIDDDPQICIIFKQILEAEGHSVVTASNGQEGIDIFRKNRADLIITDMVMPVKDGIKTIMELEREFSDLKVIAISGGGVIEPDRYLALAECIGIKQTLTKPITRAQLINAVNEVLDSQ</sequence>
<dbReference type="CDD" id="cd17546">
    <property type="entry name" value="REC_hyHK_CKI1_RcsC-like"/>
    <property type="match status" value="1"/>
</dbReference>
<dbReference type="Gene3D" id="3.40.50.2300">
    <property type="match status" value="1"/>
</dbReference>
<dbReference type="SMART" id="SM00448">
    <property type="entry name" value="REC"/>
    <property type="match status" value="1"/>
</dbReference>
<feature type="modified residue" description="4-aspartylphosphate" evidence="2">
    <location>
        <position position="52"/>
    </location>
</feature>
<protein>
    <submittedName>
        <fullName evidence="4">Response regulator</fullName>
    </submittedName>
</protein>
<dbReference type="SUPFAM" id="SSF52172">
    <property type="entry name" value="CheY-like"/>
    <property type="match status" value="1"/>
</dbReference>
<dbReference type="InterPro" id="IPR050595">
    <property type="entry name" value="Bact_response_regulator"/>
</dbReference>
<dbReference type="AlphaFoldDB" id="A0A8J6NDF0"/>
<comment type="caution">
    <text evidence="4">The sequence shown here is derived from an EMBL/GenBank/DDBJ whole genome shotgun (WGS) entry which is preliminary data.</text>
</comment>
<dbReference type="InterPro" id="IPR011006">
    <property type="entry name" value="CheY-like_superfamily"/>
</dbReference>
<dbReference type="Pfam" id="PF00072">
    <property type="entry name" value="Response_reg"/>
    <property type="match status" value="1"/>
</dbReference>
<dbReference type="InterPro" id="IPR001789">
    <property type="entry name" value="Sig_transdc_resp-reg_receiver"/>
</dbReference>
<evidence type="ECO:0000313" key="5">
    <source>
        <dbReference type="Proteomes" id="UP000614424"/>
    </source>
</evidence>
<keyword evidence="1 2" id="KW-0597">Phosphoprotein</keyword>
<evidence type="ECO:0000256" key="2">
    <source>
        <dbReference type="PROSITE-ProRule" id="PRU00169"/>
    </source>
</evidence>
<dbReference type="Proteomes" id="UP000614424">
    <property type="component" value="Unassembled WGS sequence"/>
</dbReference>
<dbReference type="PANTHER" id="PTHR44591">
    <property type="entry name" value="STRESS RESPONSE REGULATOR PROTEIN 1"/>
    <property type="match status" value="1"/>
</dbReference>
<dbReference type="PROSITE" id="PS50110">
    <property type="entry name" value="RESPONSE_REGULATORY"/>
    <property type="match status" value="1"/>
</dbReference>
<name>A0A8J6NDF0_9BACT</name>
<feature type="domain" description="Response regulatory" evidence="3">
    <location>
        <begin position="3"/>
        <end position="120"/>
    </location>
</feature>
<dbReference type="GO" id="GO:0000160">
    <property type="term" value="P:phosphorelay signal transduction system"/>
    <property type="evidence" value="ECO:0007669"/>
    <property type="project" value="InterPro"/>
</dbReference>
<dbReference type="EMBL" id="JACNJZ010000082">
    <property type="protein sequence ID" value="MBC8317312.1"/>
    <property type="molecule type" value="Genomic_DNA"/>
</dbReference>
<evidence type="ECO:0000256" key="1">
    <source>
        <dbReference type="ARBA" id="ARBA00022553"/>
    </source>
</evidence>
<proteinExistence type="predicted"/>
<evidence type="ECO:0000259" key="3">
    <source>
        <dbReference type="PROSITE" id="PS50110"/>
    </source>
</evidence>